<feature type="transmembrane region" description="Helical" evidence="5">
    <location>
        <begin position="114"/>
        <end position="131"/>
    </location>
</feature>
<comment type="caution">
    <text evidence="6">The sequence shown here is derived from an EMBL/GenBank/DDBJ whole genome shotgun (WGS) entry which is preliminary data.</text>
</comment>
<comment type="subcellular location">
    <subcellularLocation>
        <location evidence="1">Membrane</location>
        <topology evidence="1">Multi-pass membrane protein</topology>
    </subcellularLocation>
</comment>
<dbReference type="Gene3D" id="1.20.1250.20">
    <property type="entry name" value="MFS general substrate transporter like domains"/>
    <property type="match status" value="1"/>
</dbReference>
<dbReference type="GO" id="GO:0015174">
    <property type="term" value="F:basic amino acid transmembrane transporter activity"/>
    <property type="evidence" value="ECO:0007669"/>
    <property type="project" value="TreeGrafter"/>
</dbReference>
<dbReference type="EMBL" id="CAJPDT010000070">
    <property type="protein sequence ID" value="CAF9933461.1"/>
    <property type="molecule type" value="Genomic_DNA"/>
</dbReference>
<feature type="transmembrane region" description="Helical" evidence="5">
    <location>
        <begin position="245"/>
        <end position="267"/>
    </location>
</feature>
<evidence type="ECO:0008006" key="8">
    <source>
        <dbReference type="Google" id="ProtNLM"/>
    </source>
</evidence>
<name>A0A8H3FWB6_9LECA</name>
<feature type="transmembrane region" description="Helical" evidence="5">
    <location>
        <begin position="279"/>
        <end position="305"/>
    </location>
</feature>
<keyword evidence="2 5" id="KW-0812">Transmembrane</keyword>
<evidence type="ECO:0000256" key="5">
    <source>
        <dbReference type="SAM" id="Phobius"/>
    </source>
</evidence>
<organism evidence="6 7">
    <name type="scientific">Imshaugia aleurites</name>
    <dbReference type="NCBI Taxonomy" id="172621"/>
    <lineage>
        <taxon>Eukaryota</taxon>
        <taxon>Fungi</taxon>
        <taxon>Dikarya</taxon>
        <taxon>Ascomycota</taxon>
        <taxon>Pezizomycotina</taxon>
        <taxon>Lecanoromycetes</taxon>
        <taxon>OSLEUM clade</taxon>
        <taxon>Lecanoromycetidae</taxon>
        <taxon>Lecanorales</taxon>
        <taxon>Lecanorineae</taxon>
        <taxon>Parmeliaceae</taxon>
        <taxon>Imshaugia</taxon>
    </lineage>
</organism>
<dbReference type="PANTHER" id="PTHR23501">
    <property type="entry name" value="MAJOR FACILITATOR SUPERFAMILY"/>
    <property type="match status" value="1"/>
</dbReference>
<keyword evidence="4 5" id="KW-0472">Membrane</keyword>
<proteinExistence type="predicted"/>
<dbReference type="GO" id="GO:0000329">
    <property type="term" value="C:fungal-type vacuole membrane"/>
    <property type="evidence" value="ECO:0007669"/>
    <property type="project" value="TreeGrafter"/>
</dbReference>
<dbReference type="PANTHER" id="PTHR23501:SF84">
    <property type="entry name" value="VACUOLAR MEMBRANE AMINO ACID UPTAKE TRANSPORTER FNX2"/>
    <property type="match status" value="1"/>
</dbReference>
<reference evidence="6" key="1">
    <citation type="submission" date="2021-03" db="EMBL/GenBank/DDBJ databases">
        <authorList>
            <person name="Tagirdzhanova G."/>
        </authorList>
    </citation>
    <scope>NUCLEOTIDE SEQUENCE</scope>
</reference>
<dbReference type="OrthoDB" id="3437016at2759"/>
<dbReference type="Pfam" id="PF07690">
    <property type="entry name" value="MFS_1"/>
    <property type="match status" value="1"/>
</dbReference>
<sequence length="415" mass="45039">MSSLGSQSEQERLLPEPQDEDPALLKARRSVKKMLPVLLIGCFLSSLDRSVVAANYAIIATELGALNLAPWIATAIFWGQAIFCLLSTILVGYFLRLPKPALENWSTPLERIDFLGAILLISVIILLMLGIDFGSNRGWKSPVVIGTFSAVPIVFLLYFLVELKLAKEPFTPGHIIFNPLLSGTYTWCFFEAAGHFALNFNIPLFYQAVLQLSPVKAGSLLIPGAASTILGAFFGGIYIKRMGKYYSMFVTSNAVLILAILPIIVLASPTMSFAQVVSGISVCLFAIGFVHGIMIASFVMALANIPPEDRAIATACSITFRSLGAALGTSLSGAIIEQRLRIQLREIAQGNRGLEKVLKDVRNSLDAIETLPPRLQAAVRDGYAEATRFAFGFQLCTFVVAFFAGLGTKEVHLDI</sequence>
<feature type="transmembrane region" description="Helical" evidence="5">
    <location>
        <begin position="71"/>
        <end position="94"/>
    </location>
</feature>
<protein>
    <recommendedName>
        <fullName evidence="8">Major facilitator superfamily (MFS) profile domain-containing protein</fullName>
    </recommendedName>
</protein>
<evidence type="ECO:0000313" key="7">
    <source>
        <dbReference type="Proteomes" id="UP000664534"/>
    </source>
</evidence>
<dbReference type="InterPro" id="IPR036259">
    <property type="entry name" value="MFS_trans_sf"/>
</dbReference>
<feature type="transmembrane region" description="Helical" evidence="5">
    <location>
        <begin position="220"/>
        <end position="239"/>
    </location>
</feature>
<dbReference type="InterPro" id="IPR011701">
    <property type="entry name" value="MFS"/>
</dbReference>
<keyword evidence="7" id="KW-1185">Reference proteome</keyword>
<evidence type="ECO:0000313" key="6">
    <source>
        <dbReference type="EMBL" id="CAF9933461.1"/>
    </source>
</evidence>
<evidence type="ECO:0000256" key="1">
    <source>
        <dbReference type="ARBA" id="ARBA00004141"/>
    </source>
</evidence>
<dbReference type="AlphaFoldDB" id="A0A8H3FWB6"/>
<gene>
    <name evidence="6" type="ORF">IMSHALPRED_009375</name>
</gene>
<evidence type="ECO:0000256" key="2">
    <source>
        <dbReference type="ARBA" id="ARBA00022692"/>
    </source>
</evidence>
<feature type="transmembrane region" description="Helical" evidence="5">
    <location>
        <begin position="143"/>
        <end position="161"/>
    </location>
</feature>
<evidence type="ECO:0000256" key="4">
    <source>
        <dbReference type="ARBA" id="ARBA00023136"/>
    </source>
</evidence>
<feature type="transmembrane region" description="Helical" evidence="5">
    <location>
        <begin position="389"/>
        <end position="407"/>
    </location>
</feature>
<dbReference type="SUPFAM" id="SSF103473">
    <property type="entry name" value="MFS general substrate transporter"/>
    <property type="match status" value="1"/>
</dbReference>
<keyword evidence="3 5" id="KW-1133">Transmembrane helix</keyword>
<dbReference type="Proteomes" id="UP000664534">
    <property type="component" value="Unassembled WGS sequence"/>
</dbReference>
<feature type="transmembrane region" description="Helical" evidence="5">
    <location>
        <begin position="35"/>
        <end position="59"/>
    </location>
</feature>
<evidence type="ECO:0000256" key="3">
    <source>
        <dbReference type="ARBA" id="ARBA00022989"/>
    </source>
</evidence>
<accession>A0A8H3FWB6</accession>